<organism evidence="2 3">
    <name type="scientific">Morganella morganii</name>
    <name type="common">Proteus morganii</name>
    <dbReference type="NCBI Taxonomy" id="582"/>
    <lineage>
        <taxon>Bacteria</taxon>
        <taxon>Pseudomonadati</taxon>
        <taxon>Pseudomonadota</taxon>
        <taxon>Gammaproteobacteria</taxon>
        <taxon>Enterobacterales</taxon>
        <taxon>Morganellaceae</taxon>
        <taxon>Morganella</taxon>
    </lineage>
</organism>
<feature type="transmembrane region" description="Helical" evidence="1">
    <location>
        <begin position="7"/>
        <end position="27"/>
    </location>
</feature>
<comment type="caution">
    <text evidence="2">The sequence shown here is derived from an EMBL/GenBank/DDBJ whole genome shotgun (WGS) entry which is preliminary data.</text>
</comment>
<reference evidence="2" key="1">
    <citation type="submission" date="2017-12" db="EMBL/GenBank/DDBJ databases">
        <title>Genome sequencing and analysis.</title>
        <authorList>
            <person name="Huang Y.-T."/>
        </authorList>
    </citation>
    <scope>NUCLEOTIDE SEQUENCE</scope>
    <source>
        <strain evidence="2">VGH116</strain>
    </source>
</reference>
<evidence type="ECO:0000313" key="3">
    <source>
        <dbReference type="Proteomes" id="UP000650477"/>
    </source>
</evidence>
<dbReference type="PANTHER" id="PTHR37316:SF3">
    <property type="entry name" value="TEICHOIC ACID GLYCEROL-PHOSPHATE TRANSFERASE"/>
    <property type="match status" value="1"/>
</dbReference>
<dbReference type="EMBL" id="PKLF01000005">
    <property type="protein sequence ID" value="MBE8612156.1"/>
    <property type="molecule type" value="Genomic_DNA"/>
</dbReference>
<dbReference type="InterPro" id="IPR051612">
    <property type="entry name" value="Teichoic_Acid_Biosynth"/>
</dbReference>
<protein>
    <recommendedName>
        <fullName evidence="4">CDP-glycerol:poly(Glycerophosphate) glycerophosphotransferase</fullName>
    </recommendedName>
</protein>
<sequence>MKLKKTLIKIVSILLGYITLVFSYFTLRSNKIWIIGSLKQFNCNSKYFYIFFNEEKEKHKDIKLIWISRDKKTIELMKKKGLNDTAYIWSLKGIYYLFRAKIYITSYPVDESLCIWTMGTAKYINLWHGVGLKYHRFMQTDKKSYFYFHQKITKILLRPFLINFYKKFDLFISTSPTMTELFRKSFRISKDRIYNAIYPRCEFIIKDKGSILSIIKKYDINNSLDTIQTLKKYSSTYLYMPTWRDNTPDFLHQTGINFSELNNYFLQKNQLFIIKLHPRTPIPSDIKNNLSNIIILNNVIDIFYTSVHKYPNY</sequence>
<dbReference type="AlphaFoldDB" id="A0A8I0Q1C6"/>
<keyword evidence="1" id="KW-0472">Membrane</keyword>
<dbReference type="InterPro" id="IPR043149">
    <property type="entry name" value="TagF_N"/>
</dbReference>
<accession>A0A8I0Q1C6</accession>
<dbReference type="PANTHER" id="PTHR37316">
    <property type="entry name" value="TEICHOIC ACID GLYCEROL-PHOSPHATE PRIMASE"/>
    <property type="match status" value="1"/>
</dbReference>
<gene>
    <name evidence="2" type="ORF">CYG68_06955</name>
</gene>
<dbReference type="RefSeq" id="WP_193829640.1">
    <property type="nucleotide sequence ID" value="NZ_PKLF01000005.1"/>
</dbReference>
<dbReference type="Pfam" id="PF04464">
    <property type="entry name" value="Glyphos_transf"/>
    <property type="match status" value="1"/>
</dbReference>
<evidence type="ECO:0000256" key="1">
    <source>
        <dbReference type="SAM" id="Phobius"/>
    </source>
</evidence>
<proteinExistence type="predicted"/>
<dbReference type="GO" id="GO:0047355">
    <property type="term" value="F:CDP-glycerol glycerophosphotransferase activity"/>
    <property type="evidence" value="ECO:0007669"/>
    <property type="project" value="InterPro"/>
</dbReference>
<evidence type="ECO:0008006" key="4">
    <source>
        <dbReference type="Google" id="ProtNLM"/>
    </source>
</evidence>
<keyword evidence="1" id="KW-0812">Transmembrane</keyword>
<evidence type="ECO:0000313" key="2">
    <source>
        <dbReference type="EMBL" id="MBE8612156.1"/>
    </source>
</evidence>
<name>A0A8I0Q1C6_MORMO</name>
<keyword evidence="1" id="KW-1133">Transmembrane helix</keyword>
<dbReference type="InterPro" id="IPR007554">
    <property type="entry name" value="Glycerophosphate_synth"/>
</dbReference>
<dbReference type="Gene3D" id="3.40.50.11820">
    <property type="match status" value="1"/>
</dbReference>
<dbReference type="GO" id="GO:0016020">
    <property type="term" value="C:membrane"/>
    <property type="evidence" value="ECO:0007669"/>
    <property type="project" value="InterPro"/>
</dbReference>
<dbReference type="Proteomes" id="UP000650477">
    <property type="component" value="Unassembled WGS sequence"/>
</dbReference>